<dbReference type="InterPro" id="IPR006047">
    <property type="entry name" value="GH13_cat_dom"/>
</dbReference>
<gene>
    <name evidence="2" type="ORF">HMPREF1129_1863</name>
</gene>
<name>J3ABN3_ACTNH</name>
<evidence type="ECO:0000313" key="3">
    <source>
        <dbReference type="Proteomes" id="UP000007814"/>
    </source>
</evidence>
<dbReference type="PANTHER" id="PTHR10357:SF179">
    <property type="entry name" value="NEUTRAL AND BASIC AMINO ACID TRANSPORT PROTEIN RBAT"/>
    <property type="match status" value="1"/>
</dbReference>
<dbReference type="GO" id="GO:0004556">
    <property type="term" value="F:alpha-amylase activity"/>
    <property type="evidence" value="ECO:0007669"/>
    <property type="project" value="TreeGrafter"/>
</dbReference>
<dbReference type="SUPFAM" id="SSF51445">
    <property type="entry name" value="(Trans)glycosidases"/>
    <property type="match status" value="1"/>
</dbReference>
<dbReference type="Pfam" id="PF00128">
    <property type="entry name" value="Alpha-amylase"/>
    <property type="match status" value="1"/>
</dbReference>
<accession>J3ABN3</accession>
<dbReference type="Gene3D" id="3.20.20.80">
    <property type="entry name" value="Glycosidases"/>
    <property type="match status" value="1"/>
</dbReference>
<evidence type="ECO:0000259" key="1">
    <source>
        <dbReference type="Pfam" id="PF00128"/>
    </source>
</evidence>
<dbReference type="eggNOG" id="COG0366">
    <property type="taxonomic scope" value="Bacteria"/>
</dbReference>
<dbReference type="AlphaFoldDB" id="J3ABN3"/>
<dbReference type="PANTHER" id="PTHR10357">
    <property type="entry name" value="ALPHA-AMYLASE FAMILY MEMBER"/>
    <property type="match status" value="1"/>
</dbReference>
<protein>
    <recommendedName>
        <fullName evidence="1">Glycosyl hydrolase family 13 catalytic domain-containing protein</fullName>
    </recommendedName>
</protein>
<reference evidence="2 3" key="1">
    <citation type="submission" date="2012-07" db="EMBL/GenBank/DDBJ databases">
        <authorList>
            <person name="Durkin A.S."/>
            <person name="McCorrison J."/>
            <person name="Torralba M."/>
            <person name="Gillis M."/>
            <person name="Methe B."/>
            <person name="Sutton G."/>
            <person name="Nelson K.E."/>
        </authorList>
    </citation>
    <scope>NUCLEOTIDE SEQUENCE [LARGE SCALE GENOMIC DNA]</scope>
    <source>
        <strain evidence="3">ATCC 12104 / DSM 43013 / CCUG 2238 / JCM 8349 / NCTC 10301 / Howell 279</strain>
    </source>
</reference>
<dbReference type="EMBL" id="ALJK01000084">
    <property type="protein sequence ID" value="EJN85203.1"/>
    <property type="molecule type" value="Genomic_DNA"/>
</dbReference>
<dbReference type="Proteomes" id="UP000007814">
    <property type="component" value="Unassembled WGS sequence"/>
</dbReference>
<dbReference type="InterPro" id="IPR017853">
    <property type="entry name" value="GH"/>
</dbReference>
<evidence type="ECO:0000313" key="2">
    <source>
        <dbReference type="EMBL" id="EJN85203.1"/>
    </source>
</evidence>
<sequence>MLGLPGSAYLYQGEELGLPEHTTMEDEARQDPLWERTNHLVTGRDGCRVPLPWTRDGVSYGYSTTGRTWLPQPEGWGSYSPEAQEGHADSTLSLYRRAIALRRERRLGRGSVEWLPAELGVLHLRNGSTGVALNTTEQPVTLKGSGSLLLTSWHQDDRGDAGAVVLPPNGACWLELPAGGPDGGDPR</sequence>
<proteinExistence type="predicted"/>
<dbReference type="GO" id="GO:0009313">
    <property type="term" value="P:oligosaccharide catabolic process"/>
    <property type="evidence" value="ECO:0007669"/>
    <property type="project" value="TreeGrafter"/>
</dbReference>
<dbReference type="PATRIC" id="fig|1115803.3.peg.1011"/>
<comment type="caution">
    <text evidence="2">The sequence shown here is derived from an EMBL/GenBank/DDBJ whole genome shotgun (WGS) entry which is preliminary data.</text>
</comment>
<organism evidence="2 3">
    <name type="scientific">Actinomyces naeslundii (strain ATCC 12104 / DSM 43013 / CCUG 2238 / JCM 8349 / NCTC 10301 / Howell 279)</name>
    <dbReference type="NCBI Taxonomy" id="1115803"/>
    <lineage>
        <taxon>Bacteria</taxon>
        <taxon>Bacillati</taxon>
        <taxon>Actinomycetota</taxon>
        <taxon>Actinomycetes</taxon>
        <taxon>Actinomycetales</taxon>
        <taxon>Actinomycetaceae</taxon>
        <taxon>Actinomyces</taxon>
    </lineage>
</organism>
<feature type="domain" description="Glycosyl hydrolase family 13 catalytic" evidence="1">
    <location>
        <begin position="2"/>
        <end position="105"/>
    </location>
</feature>